<keyword evidence="9" id="KW-0472">Membrane</keyword>
<feature type="compositionally biased region" description="Pro residues" evidence="8">
    <location>
        <begin position="1"/>
        <end position="10"/>
    </location>
</feature>
<evidence type="ECO:0000256" key="9">
    <source>
        <dbReference type="SAM" id="Phobius"/>
    </source>
</evidence>
<feature type="coiled-coil region" evidence="7">
    <location>
        <begin position="142"/>
        <end position="231"/>
    </location>
</feature>
<feature type="region of interest" description="Disordered" evidence="8">
    <location>
        <begin position="1"/>
        <end position="22"/>
    </location>
</feature>
<feature type="transmembrane region" description="Helical" evidence="9">
    <location>
        <begin position="61"/>
        <end position="82"/>
    </location>
</feature>
<keyword evidence="13" id="KW-1185">Reference proteome</keyword>
<gene>
    <name evidence="12" type="ORF">GWK15_24965</name>
    <name evidence="11" type="ORF">GXW75_23350</name>
</gene>
<evidence type="ECO:0000259" key="10">
    <source>
        <dbReference type="Pfam" id="PF25954"/>
    </source>
</evidence>
<evidence type="ECO:0000256" key="8">
    <source>
        <dbReference type="SAM" id="MobiDB-lite"/>
    </source>
</evidence>
<evidence type="ECO:0000256" key="7">
    <source>
        <dbReference type="SAM" id="Coils"/>
    </source>
</evidence>
<dbReference type="Gene3D" id="2.40.30.170">
    <property type="match status" value="1"/>
</dbReference>
<dbReference type="Gene3D" id="1.10.287.470">
    <property type="entry name" value="Helix hairpin bin"/>
    <property type="match status" value="2"/>
</dbReference>
<dbReference type="EMBL" id="JAAVUP010000024">
    <property type="protein sequence ID" value="NKE20230.1"/>
    <property type="molecule type" value="Genomic_DNA"/>
</dbReference>
<keyword evidence="9" id="KW-1133">Transmembrane helix</keyword>
<dbReference type="Gene3D" id="2.40.420.20">
    <property type="match status" value="1"/>
</dbReference>
<dbReference type="Proteomes" id="UP000746741">
    <property type="component" value="Unassembled WGS sequence"/>
</dbReference>
<protein>
    <submittedName>
        <fullName evidence="11">Efflux RND transporter periplasmic adaptor subunit</fullName>
    </submittedName>
</protein>
<dbReference type="GO" id="GO:0042597">
    <property type="term" value="C:periplasmic space"/>
    <property type="evidence" value="ECO:0007669"/>
    <property type="project" value="UniProtKB-SubCell"/>
</dbReference>
<comment type="similarity">
    <text evidence="2">Belongs to the membrane fusion protein (MFP) (TC 8.A.1) family.</text>
</comment>
<dbReference type="Pfam" id="PF25954">
    <property type="entry name" value="Beta-barrel_RND_2"/>
    <property type="match status" value="1"/>
</dbReference>
<dbReference type="AlphaFoldDB" id="A0A9X9WPE9"/>
<comment type="caution">
    <text evidence="11">The sequence shown here is derived from an EMBL/GenBank/DDBJ whole genome shotgun (WGS) entry which is preliminary data.</text>
</comment>
<comment type="similarity">
    <text evidence="3">Belongs to the UPF0194 family.</text>
</comment>
<keyword evidence="6 7" id="KW-0175">Coiled coil</keyword>
<sequence>MPSDPLPRPAAPDQCDAPASQGAAAGLPAVVGRAAGPPELNDGGRLPVARRLGRSLWGARWRILGAIVLIGVAGYLAVPWLLGPVVTAQTALRQDLVQSVVASGRVQTPHRVNIGSQITGTVASVPVAEGQAVEAGRILVTLEDSELRASVAQAEAAVAQAEARVRQIAEVTLPVARENLSQAQSNLLNAQQQYDRAESLRTGGFETQVQLENARRALSVAQAQVRAAQAQVAGNAPGGTDAVAAEAALRQAHASLLVALSRLDYTQIRALEAGTLIARNVERGWVVQPNQVLMVLSPNGEIEIVVQIDEKNLGLLAIGQHATASADAYPDRRFAAELVYINPSVDPDRASVEVKLRVTPLPPDYLRQDMTVSVDIAVAERAGVLVLPISAVHDAAGPSPWVLRIEGGRAHRRPVRIGLRGAQYLEILDGLQEGDRMVPASAAVADGSRVRTMAAR</sequence>
<evidence type="ECO:0000256" key="6">
    <source>
        <dbReference type="ARBA" id="ARBA00023054"/>
    </source>
</evidence>
<dbReference type="InterPro" id="IPR006143">
    <property type="entry name" value="RND_pump_MFP"/>
</dbReference>
<dbReference type="PANTHER" id="PTHR32347">
    <property type="entry name" value="EFFLUX SYSTEM COMPONENT YKNX-RELATED"/>
    <property type="match status" value="1"/>
</dbReference>
<dbReference type="NCBIfam" id="TIGR01730">
    <property type="entry name" value="RND_mfp"/>
    <property type="match status" value="1"/>
</dbReference>
<keyword evidence="9" id="KW-0812">Transmembrane</keyword>
<reference evidence="12 13" key="2">
    <citation type="submission" date="2020-02" db="EMBL/GenBank/DDBJ databases">
        <authorList>
            <person name="Sun Q."/>
            <person name="Inoue M."/>
        </authorList>
    </citation>
    <scope>NUCLEOTIDE SEQUENCE [LARGE SCALE GENOMIC DNA]</scope>
    <source>
        <strain evidence="12 13">KCTC 22478</strain>
    </source>
</reference>
<evidence type="ECO:0000256" key="5">
    <source>
        <dbReference type="ARBA" id="ARBA00022764"/>
    </source>
</evidence>
<evidence type="ECO:0000256" key="1">
    <source>
        <dbReference type="ARBA" id="ARBA00004418"/>
    </source>
</evidence>
<dbReference type="PANTHER" id="PTHR32347:SF29">
    <property type="entry name" value="UPF0194 MEMBRANE PROTEIN YBHG"/>
    <property type="match status" value="1"/>
</dbReference>
<dbReference type="InterPro" id="IPR050465">
    <property type="entry name" value="UPF0194_transport"/>
</dbReference>
<dbReference type="GO" id="GO:0022857">
    <property type="term" value="F:transmembrane transporter activity"/>
    <property type="evidence" value="ECO:0007669"/>
    <property type="project" value="InterPro"/>
</dbReference>
<keyword evidence="4" id="KW-0732">Signal</keyword>
<comment type="subcellular location">
    <subcellularLocation>
        <location evidence="1">Periplasm</location>
    </subcellularLocation>
</comment>
<evidence type="ECO:0000313" key="13">
    <source>
        <dbReference type="Proteomes" id="UP000746741"/>
    </source>
</evidence>
<keyword evidence="5" id="KW-0574">Periplasm</keyword>
<dbReference type="Proteomes" id="UP001138708">
    <property type="component" value="Unassembled WGS sequence"/>
</dbReference>
<name>A0A9X9WPE9_9PROT</name>
<evidence type="ECO:0000256" key="4">
    <source>
        <dbReference type="ARBA" id="ARBA00022729"/>
    </source>
</evidence>
<accession>A0A9X9WPE9</accession>
<evidence type="ECO:0000313" key="14">
    <source>
        <dbReference type="Proteomes" id="UP001138708"/>
    </source>
</evidence>
<proteinExistence type="inferred from homology"/>
<organism evidence="11 14">
    <name type="scientific">Neoroseomonas oryzicola</name>
    <dbReference type="NCBI Taxonomy" id="535904"/>
    <lineage>
        <taxon>Bacteria</taxon>
        <taxon>Pseudomonadati</taxon>
        <taxon>Pseudomonadota</taxon>
        <taxon>Alphaproteobacteria</taxon>
        <taxon>Acetobacterales</taxon>
        <taxon>Acetobacteraceae</taxon>
        <taxon>Neoroseomonas</taxon>
    </lineage>
</organism>
<feature type="domain" description="CusB-like beta-barrel" evidence="10">
    <location>
        <begin position="304"/>
        <end position="377"/>
    </location>
</feature>
<dbReference type="SUPFAM" id="SSF111369">
    <property type="entry name" value="HlyD-like secretion proteins"/>
    <property type="match status" value="2"/>
</dbReference>
<evidence type="ECO:0000256" key="3">
    <source>
        <dbReference type="ARBA" id="ARBA00010602"/>
    </source>
</evidence>
<dbReference type="InterPro" id="IPR058792">
    <property type="entry name" value="Beta-barrel_RND_2"/>
</dbReference>
<dbReference type="GO" id="GO:0016020">
    <property type="term" value="C:membrane"/>
    <property type="evidence" value="ECO:0007669"/>
    <property type="project" value="InterPro"/>
</dbReference>
<dbReference type="Gene3D" id="2.40.50.100">
    <property type="match status" value="1"/>
</dbReference>
<evidence type="ECO:0000313" key="11">
    <source>
        <dbReference type="EMBL" id="MBR0662209.1"/>
    </source>
</evidence>
<evidence type="ECO:0000313" key="12">
    <source>
        <dbReference type="EMBL" id="NKE20230.1"/>
    </source>
</evidence>
<reference evidence="11" key="1">
    <citation type="submission" date="2020-01" db="EMBL/GenBank/DDBJ databases">
        <authorList>
            <person name="Rat A."/>
        </authorList>
    </citation>
    <scope>NUCLEOTIDE SEQUENCE</scope>
    <source>
        <strain evidence="11">LMG 31161</strain>
    </source>
</reference>
<reference evidence="11" key="3">
    <citation type="journal article" date="2021" name="Syst. Appl. Microbiol.">
        <title>Roseomonas hellenica sp. nov., isolated from roots of wild-growing Alkanna tinctoria.</title>
        <authorList>
            <person name="Rat A."/>
            <person name="Naranjo H.D."/>
            <person name="Lebbe L."/>
            <person name="Cnockaert M."/>
            <person name="Krigas N."/>
            <person name="Grigoriadou K."/>
            <person name="Maloupa E."/>
            <person name="Willems A."/>
        </authorList>
    </citation>
    <scope>NUCLEOTIDE SEQUENCE</scope>
    <source>
        <strain evidence="11">LMG 31161</strain>
    </source>
</reference>
<dbReference type="EMBL" id="JAAEDK010000085">
    <property type="protein sequence ID" value="MBR0662209.1"/>
    <property type="molecule type" value="Genomic_DNA"/>
</dbReference>
<evidence type="ECO:0000256" key="2">
    <source>
        <dbReference type="ARBA" id="ARBA00009477"/>
    </source>
</evidence>